<dbReference type="RefSeq" id="WP_252440169.1">
    <property type="nucleotide sequence ID" value="NZ_JAGSOV010000038.1"/>
</dbReference>
<gene>
    <name evidence="6" type="ORF">KDL28_17945</name>
</gene>
<dbReference type="Gene3D" id="3.40.190.10">
    <property type="entry name" value="Periplasmic binding protein-like II"/>
    <property type="match status" value="2"/>
</dbReference>
<sequence>MLDVRRLRLLRELSHRGTIAAVAEALVLTPSAVSQQLAVLERETGVPLLERSGRRVVLTPAARTLVRHTEVVLDRLERAGAELVRARQGLAGPVRLGTFPTAARAIVPAALVALAERHPGLEPMLSEIDPARLPDALRAGELDLALTHDYDVVPVPPEPGVAVEPLCVEAVFVAARRDTPGDPGTPGLSRWRDEPWIIALPGTSCEVATLRACEAAGFAPRVRHRVDEFATVLALVAAGQGVALVPRLALVAVPAEVALEPLPVHRRTGVAHRAGAARHPAVAAVTAALRESVPPDLTAAP</sequence>
<comment type="similarity">
    <text evidence="1">Belongs to the LysR transcriptional regulatory family.</text>
</comment>
<evidence type="ECO:0000256" key="3">
    <source>
        <dbReference type="ARBA" id="ARBA00023125"/>
    </source>
</evidence>
<dbReference type="CDD" id="cd08423">
    <property type="entry name" value="PBP2_LTTR_like_6"/>
    <property type="match status" value="1"/>
</dbReference>
<reference evidence="6" key="1">
    <citation type="submission" date="2021-04" db="EMBL/GenBank/DDBJ databases">
        <title>Pseudonocardia sp. nov., isolated from sandy soil of mangrove forest.</title>
        <authorList>
            <person name="Zan Z."/>
            <person name="Huang R."/>
            <person name="Liu W."/>
        </authorList>
    </citation>
    <scope>NUCLEOTIDE SEQUENCE</scope>
    <source>
        <strain evidence="6">S2-4</strain>
    </source>
</reference>
<evidence type="ECO:0000256" key="2">
    <source>
        <dbReference type="ARBA" id="ARBA00023015"/>
    </source>
</evidence>
<keyword evidence="2" id="KW-0805">Transcription regulation</keyword>
<dbReference type="InterPro" id="IPR000847">
    <property type="entry name" value="LysR_HTH_N"/>
</dbReference>
<keyword evidence="4" id="KW-0804">Transcription</keyword>
<dbReference type="InterPro" id="IPR005119">
    <property type="entry name" value="LysR_subst-bd"/>
</dbReference>
<dbReference type="PROSITE" id="PS50931">
    <property type="entry name" value="HTH_LYSR"/>
    <property type="match status" value="1"/>
</dbReference>
<evidence type="ECO:0000256" key="4">
    <source>
        <dbReference type="ARBA" id="ARBA00023163"/>
    </source>
</evidence>
<feature type="domain" description="HTH lysR-type" evidence="5">
    <location>
        <begin position="2"/>
        <end position="59"/>
    </location>
</feature>
<dbReference type="SUPFAM" id="SSF53850">
    <property type="entry name" value="Periplasmic binding protein-like II"/>
    <property type="match status" value="1"/>
</dbReference>
<dbReference type="Gene3D" id="1.10.10.10">
    <property type="entry name" value="Winged helix-like DNA-binding domain superfamily/Winged helix DNA-binding domain"/>
    <property type="match status" value="1"/>
</dbReference>
<dbReference type="SUPFAM" id="SSF46785">
    <property type="entry name" value="Winged helix' DNA-binding domain"/>
    <property type="match status" value="1"/>
</dbReference>
<dbReference type="InterPro" id="IPR036388">
    <property type="entry name" value="WH-like_DNA-bd_sf"/>
</dbReference>
<keyword evidence="3" id="KW-0238">DNA-binding</keyword>
<dbReference type="EMBL" id="JAGSOV010000038">
    <property type="protein sequence ID" value="MCO1656946.1"/>
    <property type="molecule type" value="Genomic_DNA"/>
</dbReference>
<proteinExistence type="inferred from homology"/>
<dbReference type="InterPro" id="IPR036390">
    <property type="entry name" value="WH_DNA-bd_sf"/>
</dbReference>
<protein>
    <submittedName>
        <fullName evidence="6">LysR family transcriptional regulator</fullName>
    </submittedName>
</protein>
<evidence type="ECO:0000313" key="6">
    <source>
        <dbReference type="EMBL" id="MCO1656946.1"/>
    </source>
</evidence>
<evidence type="ECO:0000256" key="1">
    <source>
        <dbReference type="ARBA" id="ARBA00009437"/>
    </source>
</evidence>
<dbReference type="Pfam" id="PF03466">
    <property type="entry name" value="LysR_substrate"/>
    <property type="match status" value="1"/>
</dbReference>
<dbReference type="PANTHER" id="PTHR30346:SF29">
    <property type="entry name" value="LYSR SUBSTRATE-BINDING"/>
    <property type="match status" value="1"/>
</dbReference>
<keyword evidence="7" id="KW-1185">Reference proteome</keyword>
<comment type="caution">
    <text evidence="6">The sequence shown here is derived from an EMBL/GenBank/DDBJ whole genome shotgun (WGS) entry which is preliminary data.</text>
</comment>
<name>A0ABT1A1W8_9PSEU</name>
<evidence type="ECO:0000259" key="5">
    <source>
        <dbReference type="PROSITE" id="PS50931"/>
    </source>
</evidence>
<dbReference type="Pfam" id="PF00126">
    <property type="entry name" value="HTH_1"/>
    <property type="match status" value="1"/>
</dbReference>
<dbReference type="Proteomes" id="UP001165283">
    <property type="component" value="Unassembled WGS sequence"/>
</dbReference>
<accession>A0ABT1A1W8</accession>
<evidence type="ECO:0000313" key="7">
    <source>
        <dbReference type="Proteomes" id="UP001165283"/>
    </source>
</evidence>
<dbReference type="PANTHER" id="PTHR30346">
    <property type="entry name" value="TRANSCRIPTIONAL DUAL REGULATOR HCAR-RELATED"/>
    <property type="match status" value="1"/>
</dbReference>
<organism evidence="6 7">
    <name type="scientific">Pseudonocardia humida</name>
    <dbReference type="NCBI Taxonomy" id="2800819"/>
    <lineage>
        <taxon>Bacteria</taxon>
        <taxon>Bacillati</taxon>
        <taxon>Actinomycetota</taxon>
        <taxon>Actinomycetes</taxon>
        <taxon>Pseudonocardiales</taxon>
        <taxon>Pseudonocardiaceae</taxon>
        <taxon>Pseudonocardia</taxon>
    </lineage>
</organism>